<keyword evidence="3" id="KW-0598">Phosphotransferase system</keyword>
<dbReference type="Pfam" id="PF00381">
    <property type="entry name" value="PTS-HPr"/>
    <property type="match status" value="1"/>
</dbReference>
<dbReference type="Proteomes" id="UP000823824">
    <property type="component" value="Unassembled WGS sequence"/>
</dbReference>
<dbReference type="PRINTS" id="PR00107">
    <property type="entry name" value="PHOSPHOCPHPR"/>
</dbReference>
<sequence>MLYTREVTVQVPGGLHHQAVTRFIQTANRFDSTLRVAYGGNSVNAKSLLGVLSLSVGAEARITLTAEGPDAEAALSALEQSLSAE</sequence>
<dbReference type="GO" id="GO:0009401">
    <property type="term" value="P:phosphoenolpyruvate-dependent sugar phosphotransferase system"/>
    <property type="evidence" value="ECO:0007669"/>
    <property type="project" value="UniProtKB-KW"/>
</dbReference>
<evidence type="ECO:0000313" key="5">
    <source>
        <dbReference type="EMBL" id="HJB12891.1"/>
    </source>
</evidence>
<name>A0A9D2RRP3_9FIRM</name>
<accession>A0A9D2RRP3</accession>
<evidence type="ECO:0000313" key="6">
    <source>
        <dbReference type="Proteomes" id="UP000823824"/>
    </source>
</evidence>
<evidence type="ECO:0000256" key="1">
    <source>
        <dbReference type="ARBA" id="ARBA00004496"/>
    </source>
</evidence>
<dbReference type="AlphaFoldDB" id="A0A9D2RRP3"/>
<gene>
    <name evidence="5" type="ORF">H9787_04195</name>
</gene>
<comment type="caution">
    <text evidence="5">The sequence shown here is derived from an EMBL/GenBank/DDBJ whole genome shotgun (WGS) entry which is preliminary data.</text>
</comment>
<dbReference type="EMBL" id="DWZJ01000031">
    <property type="protein sequence ID" value="HJB12891.1"/>
    <property type="molecule type" value="Genomic_DNA"/>
</dbReference>
<feature type="domain" description="HPr" evidence="4">
    <location>
        <begin position="2"/>
        <end position="85"/>
    </location>
</feature>
<dbReference type="InterPro" id="IPR000032">
    <property type="entry name" value="HPr-like"/>
</dbReference>
<dbReference type="PANTHER" id="PTHR33705:SF2">
    <property type="entry name" value="PHOSPHOCARRIER PROTEIN NPR"/>
    <property type="match status" value="1"/>
</dbReference>
<proteinExistence type="predicted"/>
<reference evidence="5" key="1">
    <citation type="journal article" date="2021" name="PeerJ">
        <title>Extensive microbial diversity within the chicken gut microbiome revealed by metagenomics and culture.</title>
        <authorList>
            <person name="Gilroy R."/>
            <person name="Ravi A."/>
            <person name="Getino M."/>
            <person name="Pursley I."/>
            <person name="Horton D.L."/>
            <person name="Alikhan N.F."/>
            <person name="Baker D."/>
            <person name="Gharbi K."/>
            <person name="Hall N."/>
            <person name="Watson M."/>
            <person name="Adriaenssens E.M."/>
            <person name="Foster-Nyarko E."/>
            <person name="Jarju S."/>
            <person name="Secka A."/>
            <person name="Antonio M."/>
            <person name="Oren A."/>
            <person name="Chaudhuri R.R."/>
            <person name="La Ragione R."/>
            <person name="Hildebrand F."/>
            <person name="Pallen M.J."/>
        </authorList>
    </citation>
    <scope>NUCLEOTIDE SEQUENCE</scope>
    <source>
        <strain evidence="5">ChiBcec18-1249</strain>
    </source>
</reference>
<keyword evidence="2" id="KW-0963">Cytoplasm</keyword>
<dbReference type="Gene3D" id="3.30.1340.10">
    <property type="entry name" value="HPr-like"/>
    <property type="match status" value="1"/>
</dbReference>
<organism evidence="5 6">
    <name type="scientific">Candidatus Oscillibacter excrementigallinarum</name>
    <dbReference type="NCBI Taxonomy" id="2838716"/>
    <lineage>
        <taxon>Bacteria</taxon>
        <taxon>Bacillati</taxon>
        <taxon>Bacillota</taxon>
        <taxon>Clostridia</taxon>
        <taxon>Eubacteriales</taxon>
        <taxon>Oscillospiraceae</taxon>
        <taxon>Oscillibacter</taxon>
    </lineage>
</organism>
<dbReference type="InterPro" id="IPR050399">
    <property type="entry name" value="HPr"/>
</dbReference>
<dbReference type="NCBIfam" id="TIGR01003">
    <property type="entry name" value="PTS_HPr_family"/>
    <property type="match status" value="1"/>
</dbReference>
<protein>
    <submittedName>
        <fullName evidence="5">HPr family phosphocarrier protein</fullName>
    </submittedName>
</protein>
<evidence type="ECO:0000259" key="4">
    <source>
        <dbReference type="PROSITE" id="PS51350"/>
    </source>
</evidence>
<dbReference type="PANTHER" id="PTHR33705">
    <property type="entry name" value="PHOSPHOCARRIER PROTEIN HPR"/>
    <property type="match status" value="1"/>
</dbReference>
<comment type="subcellular location">
    <subcellularLocation>
        <location evidence="1">Cytoplasm</location>
    </subcellularLocation>
</comment>
<reference evidence="5" key="2">
    <citation type="submission" date="2021-04" db="EMBL/GenBank/DDBJ databases">
        <authorList>
            <person name="Gilroy R."/>
        </authorList>
    </citation>
    <scope>NUCLEOTIDE SEQUENCE</scope>
    <source>
        <strain evidence="5">ChiBcec18-1249</strain>
    </source>
</reference>
<dbReference type="InterPro" id="IPR035895">
    <property type="entry name" value="HPr-like_sf"/>
</dbReference>
<dbReference type="GO" id="GO:0005737">
    <property type="term" value="C:cytoplasm"/>
    <property type="evidence" value="ECO:0007669"/>
    <property type="project" value="UniProtKB-SubCell"/>
</dbReference>
<dbReference type="SUPFAM" id="SSF55594">
    <property type="entry name" value="HPr-like"/>
    <property type="match status" value="1"/>
</dbReference>
<evidence type="ECO:0000256" key="2">
    <source>
        <dbReference type="ARBA" id="ARBA00022490"/>
    </source>
</evidence>
<evidence type="ECO:0000256" key="3">
    <source>
        <dbReference type="ARBA" id="ARBA00022683"/>
    </source>
</evidence>
<dbReference type="CDD" id="cd00367">
    <property type="entry name" value="PTS-HPr_like"/>
    <property type="match status" value="1"/>
</dbReference>
<dbReference type="PROSITE" id="PS51350">
    <property type="entry name" value="PTS_HPR_DOM"/>
    <property type="match status" value="1"/>
</dbReference>